<keyword evidence="2" id="KW-1185">Reference proteome</keyword>
<organism evidence="1 2">
    <name type="scientific">Melastoma candidum</name>
    <dbReference type="NCBI Taxonomy" id="119954"/>
    <lineage>
        <taxon>Eukaryota</taxon>
        <taxon>Viridiplantae</taxon>
        <taxon>Streptophyta</taxon>
        <taxon>Embryophyta</taxon>
        <taxon>Tracheophyta</taxon>
        <taxon>Spermatophyta</taxon>
        <taxon>Magnoliopsida</taxon>
        <taxon>eudicotyledons</taxon>
        <taxon>Gunneridae</taxon>
        <taxon>Pentapetalae</taxon>
        <taxon>rosids</taxon>
        <taxon>malvids</taxon>
        <taxon>Myrtales</taxon>
        <taxon>Melastomataceae</taxon>
        <taxon>Melastomatoideae</taxon>
        <taxon>Melastomateae</taxon>
        <taxon>Melastoma</taxon>
    </lineage>
</organism>
<reference evidence="2" key="1">
    <citation type="journal article" date="2023" name="Front. Plant Sci.">
        <title>Chromosomal-level genome assembly of Melastoma candidum provides insights into trichome evolution.</title>
        <authorList>
            <person name="Zhong Y."/>
            <person name="Wu W."/>
            <person name="Sun C."/>
            <person name="Zou P."/>
            <person name="Liu Y."/>
            <person name="Dai S."/>
            <person name="Zhou R."/>
        </authorList>
    </citation>
    <scope>NUCLEOTIDE SEQUENCE [LARGE SCALE GENOMIC DNA]</scope>
</reference>
<evidence type="ECO:0000313" key="2">
    <source>
        <dbReference type="Proteomes" id="UP001057402"/>
    </source>
</evidence>
<gene>
    <name evidence="1" type="ORF">MLD38_029453</name>
</gene>
<name>A0ACB9N4P2_9MYRT</name>
<protein>
    <submittedName>
        <fullName evidence="1">Uncharacterized protein</fullName>
    </submittedName>
</protein>
<evidence type="ECO:0000313" key="1">
    <source>
        <dbReference type="EMBL" id="KAI4331251.1"/>
    </source>
</evidence>
<comment type="caution">
    <text evidence="1">The sequence shown here is derived from an EMBL/GenBank/DDBJ whole genome shotgun (WGS) entry which is preliminary data.</text>
</comment>
<dbReference type="Proteomes" id="UP001057402">
    <property type="component" value="Chromosome 8"/>
</dbReference>
<accession>A0ACB9N4P2</accession>
<proteinExistence type="predicted"/>
<dbReference type="EMBL" id="CM042887">
    <property type="protein sequence ID" value="KAI4331251.1"/>
    <property type="molecule type" value="Genomic_DNA"/>
</dbReference>
<sequence length="154" mass="16365">MGCIQLNFCGLSSSSASGKLNFRASGRLDICNPSRTLRFREGKIRAIATVPDGGSESVAPSTEELLSVNFPVLLPDGTPDVHQRVAAGGRKLRNIMLDANIDLYGPYGRPLLNCAGGGTCATCMVGKTRLVVQGSELLSPKTNKEKEKLKRAST</sequence>